<dbReference type="RefSeq" id="WP_144238275.1">
    <property type="nucleotide sequence ID" value="NZ_JACJTA010000032.1"/>
</dbReference>
<sequence>MMKRLIVSCLSTLLLLAATQKLASAETIAQNPASSNVYQGTGNLLNYPSGTRIYNNGSLNIPNGTTIYPSVTINNGDGSRTYYYSNGTRITTDKNTVSPGGNFIIPSVNGGLNNGNRIRTNPIPNQNLLNRNRCVPRPLGQSPVFVPNTGC</sequence>
<reference evidence="2 3" key="1">
    <citation type="journal article" date="2020" name="ISME J.">
        <title>Comparative genomics reveals insights into cyanobacterial evolution and habitat adaptation.</title>
        <authorList>
            <person name="Chen M.Y."/>
            <person name="Teng W.K."/>
            <person name="Zhao L."/>
            <person name="Hu C.X."/>
            <person name="Zhou Y.K."/>
            <person name="Han B.P."/>
            <person name="Song L.R."/>
            <person name="Shu W.S."/>
        </authorList>
    </citation>
    <scope>NUCLEOTIDE SEQUENCE [LARGE SCALE GENOMIC DNA]</scope>
    <source>
        <strain evidence="2 3">FACHB-248</strain>
    </source>
</reference>
<feature type="chain" id="PRO_5045166201" evidence="1">
    <location>
        <begin position="24"/>
        <end position="151"/>
    </location>
</feature>
<accession>A0ABR8GRM4</accession>
<name>A0ABR8GRM4_9CYAN</name>
<organism evidence="2 3">
    <name type="scientific">Scytonema hofmannii FACHB-248</name>
    <dbReference type="NCBI Taxonomy" id="1842502"/>
    <lineage>
        <taxon>Bacteria</taxon>
        <taxon>Bacillati</taxon>
        <taxon>Cyanobacteriota</taxon>
        <taxon>Cyanophyceae</taxon>
        <taxon>Nostocales</taxon>
        <taxon>Scytonemataceae</taxon>
        <taxon>Scytonema</taxon>
    </lineage>
</organism>
<dbReference type="EMBL" id="JACJTA010000032">
    <property type="protein sequence ID" value="MBD2606018.1"/>
    <property type="molecule type" value="Genomic_DNA"/>
</dbReference>
<comment type="caution">
    <text evidence="2">The sequence shown here is derived from an EMBL/GenBank/DDBJ whole genome shotgun (WGS) entry which is preliminary data.</text>
</comment>
<keyword evidence="3" id="KW-1185">Reference proteome</keyword>
<dbReference type="Proteomes" id="UP000660380">
    <property type="component" value="Unassembled WGS sequence"/>
</dbReference>
<proteinExistence type="predicted"/>
<evidence type="ECO:0000313" key="3">
    <source>
        <dbReference type="Proteomes" id="UP000660380"/>
    </source>
</evidence>
<gene>
    <name evidence="2" type="ORF">H6G81_16170</name>
</gene>
<feature type="signal peptide" evidence="1">
    <location>
        <begin position="1"/>
        <end position="23"/>
    </location>
</feature>
<keyword evidence="1" id="KW-0732">Signal</keyword>
<protein>
    <submittedName>
        <fullName evidence="2">Uncharacterized protein</fullName>
    </submittedName>
</protein>
<evidence type="ECO:0000256" key="1">
    <source>
        <dbReference type="SAM" id="SignalP"/>
    </source>
</evidence>
<evidence type="ECO:0000313" key="2">
    <source>
        <dbReference type="EMBL" id="MBD2606018.1"/>
    </source>
</evidence>